<accession>A0A1X7VX52</accession>
<protein>
    <submittedName>
        <fullName evidence="1">Uncharacterized protein</fullName>
    </submittedName>
</protein>
<dbReference type="EnsemblMetazoa" id="Aqu2.1.44466_001">
    <property type="protein sequence ID" value="Aqu2.1.44466_001"/>
    <property type="gene ID" value="Aqu2.1.44466"/>
</dbReference>
<dbReference type="InParanoid" id="A0A1X7VX52"/>
<sequence length="139" mass="15074">MKVTPIHFQKNDPDFSLDTSEGRNSGELPNSKSIFLGQVSQMCTFIDQIILTSKSATPLCNGKLKLVCVSMIGQQGCVTLHYDCTGCSERRVAFDSSIKHETENCTAVGLALQVAFICSGAMYSQYAKVLKNAFGMCCA</sequence>
<dbReference type="AlphaFoldDB" id="A0A1X7VX52"/>
<proteinExistence type="predicted"/>
<name>A0A1X7VX52_AMPQE</name>
<reference evidence="1" key="1">
    <citation type="submission" date="2017-05" db="UniProtKB">
        <authorList>
            <consortium name="EnsemblMetazoa"/>
        </authorList>
    </citation>
    <scope>IDENTIFICATION</scope>
</reference>
<evidence type="ECO:0000313" key="1">
    <source>
        <dbReference type="EnsemblMetazoa" id="Aqu2.1.44466_001"/>
    </source>
</evidence>
<organism evidence="1">
    <name type="scientific">Amphimedon queenslandica</name>
    <name type="common">Sponge</name>
    <dbReference type="NCBI Taxonomy" id="400682"/>
    <lineage>
        <taxon>Eukaryota</taxon>
        <taxon>Metazoa</taxon>
        <taxon>Porifera</taxon>
        <taxon>Demospongiae</taxon>
        <taxon>Heteroscleromorpha</taxon>
        <taxon>Haplosclerida</taxon>
        <taxon>Niphatidae</taxon>
        <taxon>Amphimedon</taxon>
    </lineage>
</organism>